<dbReference type="EMBL" id="VTET01000010">
    <property type="protein sequence ID" value="TYS68592.1"/>
    <property type="molecule type" value="Genomic_DNA"/>
</dbReference>
<gene>
    <name evidence="2" type="ORF">FZC75_18035</name>
</gene>
<evidence type="ECO:0000313" key="3">
    <source>
        <dbReference type="Proteomes" id="UP000324517"/>
    </source>
</evidence>
<feature type="transmembrane region" description="Helical" evidence="1">
    <location>
        <begin position="111"/>
        <end position="130"/>
    </location>
</feature>
<dbReference type="GO" id="GO:0047746">
    <property type="term" value="F:chlorophyllase activity"/>
    <property type="evidence" value="ECO:0007669"/>
    <property type="project" value="TreeGrafter"/>
</dbReference>
<dbReference type="Gene3D" id="3.40.50.1820">
    <property type="entry name" value="alpha/beta hydrolase"/>
    <property type="match status" value="1"/>
</dbReference>
<organism evidence="2 3">
    <name type="scientific">Sutcliffiella horikoshii</name>
    <dbReference type="NCBI Taxonomy" id="79883"/>
    <lineage>
        <taxon>Bacteria</taxon>
        <taxon>Bacillati</taxon>
        <taxon>Bacillota</taxon>
        <taxon>Bacilli</taxon>
        <taxon>Bacillales</taxon>
        <taxon>Bacillaceae</taxon>
        <taxon>Sutcliffiella</taxon>
    </lineage>
</organism>
<dbReference type="SUPFAM" id="SSF53474">
    <property type="entry name" value="alpha/beta-Hydrolases"/>
    <property type="match status" value="1"/>
</dbReference>
<dbReference type="InterPro" id="IPR029058">
    <property type="entry name" value="AB_hydrolase_fold"/>
</dbReference>
<feature type="transmembrane region" description="Helical" evidence="1">
    <location>
        <begin position="25"/>
        <end position="46"/>
    </location>
</feature>
<dbReference type="GO" id="GO:0015996">
    <property type="term" value="P:chlorophyll catabolic process"/>
    <property type="evidence" value="ECO:0007669"/>
    <property type="project" value="TreeGrafter"/>
</dbReference>
<reference evidence="2 3" key="1">
    <citation type="submission" date="2019-08" db="EMBL/GenBank/DDBJ databases">
        <title>Bacillus genomes from the desert of Cuatro Cienegas, Coahuila.</title>
        <authorList>
            <person name="Olmedo-Alvarez G."/>
        </authorList>
    </citation>
    <scope>NUCLEOTIDE SEQUENCE [LARGE SCALE GENOMIC DNA]</scope>
    <source>
        <strain evidence="2 3">CH98b_3T</strain>
    </source>
</reference>
<dbReference type="PANTHER" id="PTHR33428">
    <property type="entry name" value="CHLOROPHYLLASE-2, CHLOROPLASTIC"/>
    <property type="match status" value="1"/>
</dbReference>
<sequence>MNKLKQLYNNSIEKASGLMRESSRYLVISLILYISIFVIVLSYFFFTGAGKWFDILLIVGTGLLALVLGLGITSVLLNILGGLPRILVAVMVACIVVIYSVGAFMGPFFRLMGFTILVLSVFLGVTAFLFRNKKKAFFLFFGFITLGLHVAAAYLVVTDGKEGPWSLEIENNATALPNPADSGDAKVQYFTYGSGKDERREEYRNVKFESHSVNMSSFVAQPKGLNKWYREWFWGFDLYNAPLNGRVWMPENEEKEPYPLVLIVHGNHNMADFSDGGYAYLGEMLASKGYIVASVDQNFINSGKTGHIGWDNAGRAWLLLKHLELWQSWNEDKTHALFNKVDMDNIALIGHSRGGEAVSTAQLFNELDRFPNNAKVSLNFDFSIKSLIGLSPGDGRFKPGDQPVSLQDVNYLTLQGGNDTDHTNYLGMRQFQRISFTDDFDGFKSSIYINGANHGQFNSDWEVDQPSPYWWFMNRKEIMDPDMQREITKVYVSSFLDATLKGKHEYREVFSNKEIASSWIPTDPLRMRFEDRDFQSIATFEEDADVTKTTQDGGRLHGNNLRVWKEINLLQRNKEQQNNQVVKLGWTNKNSRYTITLPEGAADNFSEETVLRFDAVQAHPTRYDFYHINVPEGFENKAIPVSVSVKPKGMANFDGRIKKTIFIEPTYTTTLYRYGWWNDRYGNSYEHMLQTYGIPLDYLKENFPDIDYSQIEEVTFEFNQTESGLIFLDNIGFNN</sequence>
<dbReference type="RefSeq" id="WP_148980284.1">
    <property type="nucleotide sequence ID" value="NZ_JBNILM010000010.1"/>
</dbReference>
<dbReference type="OrthoDB" id="9808543at2"/>
<evidence type="ECO:0008006" key="4">
    <source>
        <dbReference type="Google" id="ProtNLM"/>
    </source>
</evidence>
<evidence type="ECO:0000256" key="1">
    <source>
        <dbReference type="SAM" id="Phobius"/>
    </source>
</evidence>
<keyword evidence="1" id="KW-0812">Transmembrane</keyword>
<evidence type="ECO:0000313" key="2">
    <source>
        <dbReference type="EMBL" id="TYS68592.1"/>
    </source>
</evidence>
<proteinExistence type="predicted"/>
<dbReference type="PANTHER" id="PTHR33428:SF2">
    <property type="entry name" value="CHLOROPHYLLASE-2"/>
    <property type="match status" value="1"/>
</dbReference>
<keyword evidence="1" id="KW-1133">Transmembrane helix</keyword>
<dbReference type="AlphaFoldDB" id="A0A5D4T2C1"/>
<keyword evidence="1" id="KW-0472">Membrane</keyword>
<feature type="transmembrane region" description="Helical" evidence="1">
    <location>
        <begin position="52"/>
        <end position="79"/>
    </location>
</feature>
<protein>
    <recommendedName>
        <fullName evidence="4">Alpha/beta hydrolase</fullName>
    </recommendedName>
</protein>
<dbReference type="Proteomes" id="UP000324517">
    <property type="component" value="Unassembled WGS sequence"/>
</dbReference>
<name>A0A5D4T2C1_9BACI</name>
<accession>A0A5D4T2C1</accession>
<feature type="transmembrane region" description="Helical" evidence="1">
    <location>
        <begin position="137"/>
        <end position="157"/>
    </location>
</feature>
<feature type="transmembrane region" description="Helical" evidence="1">
    <location>
        <begin position="86"/>
        <end position="105"/>
    </location>
</feature>
<comment type="caution">
    <text evidence="2">The sequence shown here is derived from an EMBL/GenBank/DDBJ whole genome shotgun (WGS) entry which is preliminary data.</text>
</comment>